<reference evidence="1 2" key="1">
    <citation type="submission" date="2024-01" db="EMBL/GenBank/DDBJ databases">
        <title>The diversity of rhizobia nodulating Mimosa spp. in eleven states of Brazil covering several biomes is determined by host plant, location, and edaphic factors.</title>
        <authorList>
            <person name="Rouws L."/>
            <person name="Barauna A."/>
            <person name="Beukes C."/>
            <person name="De Faria S.M."/>
            <person name="Gross E."/>
            <person name="Dos Reis Junior F.B."/>
            <person name="Simon M."/>
            <person name="Maluk M."/>
            <person name="Odee D.W."/>
            <person name="Kenicer G."/>
            <person name="Young J.P.W."/>
            <person name="Reis V.M."/>
            <person name="Zilli J."/>
            <person name="James E.K."/>
        </authorList>
    </citation>
    <scope>NUCLEOTIDE SEQUENCE [LARGE SCALE GENOMIC DNA]</scope>
    <source>
        <strain evidence="1 2">JPY530</strain>
    </source>
</reference>
<evidence type="ECO:0000313" key="2">
    <source>
        <dbReference type="Proteomes" id="UP001481677"/>
    </source>
</evidence>
<proteinExistence type="predicted"/>
<dbReference type="RefSeq" id="WP_342958527.1">
    <property type="nucleotide sequence ID" value="NZ_JAZHFZ010000002.1"/>
</dbReference>
<dbReference type="Proteomes" id="UP001481677">
    <property type="component" value="Unassembled WGS sequence"/>
</dbReference>
<organism evidence="1 2">
    <name type="scientific">Paraburkholderia azotifigens</name>
    <dbReference type="NCBI Taxonomy" id="2057004"/>
    <lineage>
        <taxon>Bacteria</taxon>
        <taxon>Pseudomonadati</taxon>
        <taxon>Pseudomonadota</taxon>
        <taxon>Betaproteobacteria</taxon>
        <taxon>Burkholderiales</taxon>
        <taxon>Burkholderiaceae</taxon>
        <taxon>Paraburkholderia</taxon>
    </lineage>
</organism>
<name>A0ABU9QVB6_9BURK</name>
<evidence type="ECO:0000313" key="1">
    <source>
        <dbReference type="EMBL" id="MEM5338708.1"/>
    </source>
</evidence>
<accession>A0ABU9QVB6</accession>
<dbReference type="EMBL" id="JAZHGA010000002">
    <property type="protein sequence ID" value="MEM5338708.1"/>
    <property type="molecule type" value="Genomic_DNA"/>
</dbReference>
<gene>
    <name evidence="1" type="ORF">V4C56_03595</name>
</gene>
<keyword evidence="2" id="KW-1185">Reference proteome</keyword>
<protein>
    <submittedName>
        <fullName evidence="1">Uncharacterized protein</fullName>
    </submittedName>
</protein>
<comment type="caution">
    <text evidence="1">The sequence shown here is derived from an EMBL/GenBank/DDBJ whole genome shotgun (WGS) entry which is preliminary data.</text>
</comment>
<sequence>MKTRLKLMVGGGESILIPGLIDSIAPGQKEFEQAADALERFECSGTIDPNLSCMLSFAGSGDNCFLHLMPRAVKNGIASMIDRNFSPLRLACVEFDDGMTLVSNVSIPWKVLDVINECNKIYRDLDFVINDIEVDLFVENCVDLLESLCGVECEQLRISSLKYIKENMTFCLEAPRHKFRCVAATQIIEYCNALGA</sequence>